<evidence type="ECO:0000256" key="6">
    <source>
        <dbReference type="ARBA" id="ARBA00066629"/>
    </source>
</evidence>
<comment type="pathway">
    <text evidence="4 9">Aromatic compound metabolism; phenylacetate degradation.</text>
</comment>
<sequence>MAGEVPDLDRAALEALQLERLRATLRRAEAHVPHYRRAFEDAGVTPDDLHTLADLARFPFTTKADLRDNYPFGMFAVPRGQVARVHASSGTTGKPTVVGYTAEDIDTWAEVMARSIRAAGGRPGDLVHVAYGYGLFTGGLGAHYGAERLGCTVVPVSGGMTERQVQLILDFAPRVIMVTPSYFLAILDEMEAQGVDPRTTSLEVGIFGAEPWTDEMRRAVEARSGIRAVDIYGLSEVMGPGVSQEAGETQDGLHVWEDHFLPEVIDPVTLEVLPDGEEGELVFTSLTKQAMPVIRYRTRDLTRLLPGTAFPAFRRMQKVTGRTDDMMIVRGVNVFPSQVEEQILAVEGLTPHYVCVLTRPGNLDELTVQVEAATPLYDAALGDVLARRIKDRIGVTARVEVMSPHALERSLGKARRIRDER</sequence>
<reference evidence="12 13" key="1">
    <citation type="submission" date="2020-07" db="EMBL/GenBank/DDBJ databases">
        <title>Sequencing the genomes of 1000 actinobacteria strains.</title>
        <authorList>
            <person name="Klenk H.-P."/>
        </authorList>
    </citation>
    <scope>NUCLEOTIDE SEQUENCE [LARGE SCALE GENOMIC DNA]</scope>
    <source>
        <strain evidence="12 13">DSM 21349</strain>
    </source>
</reference>
<evidence type="ECO:0000256" key="2">
    <source>
        <dbReference type="ARBA" id="ARBA00022598"/>
    </source>
</evidence>
<evidence type="ECO:0000256" key="5">
    <source>
        <dbReference type="ARBA" id="ARBA00061566"/>
    </source>
</evidence>
<evidence type="ECO:0000256" key="9">
    <source>
        <dbReference type="PIRNR" id="PIRNR006444"/>
    </source>
</evidence>
<dbReference type="Gene3D" id="3.30.300.30">
    <property type="match status" value="1"/>
</dbReference>
<dbReference type="EC" id="6.2.1.30" evidence="6 9"/>
<comment type="subunit">
    <text evidence="1">Monomer.</text>
</comment>
<dbReference type="InterPro" id="IPR011880">
    <property type="entry name" value="PA_CoA_ligase"/>
</dbReference>
<comment type="caution">
    <text evidence="12">The sequence shown here is derived from an EMBL/GenBank/DDBJ whole genome shotgun (WGS) entry which is preliminary data.</text>
</comment>
<protein>
    <recommendedName>
        <fullName evidence="7 9">Phenylacetate-coenzyme A ligase</fullName>
        <ecNumber evidence="6 9">6.2.1.30</ecNumber>
    </recommendedName>
    <alternativeName>
        <fullName evidence="8 9">Phenylacetyl-CoA ligase</fullName>
    </alternativeName>
</protein>
<dbReference type="FunFam" id="3.40.50.12780:FF:000016">
    <property type="entry name" value="Phenylacetate-coenzyme A ligase"/>
    <property type="match status" value="1"/>
</dbReference>
<evidence type="ECO:0000256" key="1">
    <source>
        <dbReference type="ARBA" id="ARBA00011245"/>
    </source>
</evidence>
<evidence type="ECO:0000256" key="7">
    <source>
        <dbReference type="ARBA" id="ARBA00068695"/>
    </source>
</evidence>
<dbReference type="Pfam" id="PF14535">
    <property type="entry name" value="AMP-binding_C_2"/>
    <property type="match status" value="1"/>
</dbReference>
<dbReference type="InterPro" id="IPR042099">
    <property type="entry name" value="ANL_N_sf"/>
</dbReference>
<dbReference type="Proteomes" id="UP000580910">
    <property type="component" value="Unassembled WGS sequence"/>
</dbReference>
<dbReference type="InterPro" id="IPR028154">
    <property type="entry name" value="AMP-dep_Lig_C"/>
</dbReference>
<evidence type="ECO:0000259" key="11">
    <source>
        <dbReference type="Pfam" id="PF14535"/>
    </source>
</evidence>
<dbReference type="GO" id="GO:0010124">
    <property type="term" value="P:phenylacetate catabolic process"/>
    <property type="evidence" value="ECO:0007669"/>
    <property type="project" value="UniProtKB-UniRule"/>
</dbReference>
<evidence type="ECO:0000256" key="3">
    <source>
        <dbReference type="ARBA" id="ARBA00022741"/>
    </source>
</evidence>
<gene>
    <name evidence="12" type="ORF">FB382_000622</name>
</gene>
<feature type="domain" description="AMP-dependent synthetase/ligase" evidence="10">
    <location>
        <begin position="79"/>
        <end position="284"/>
    </location>
</feature>
<dbReference type="EMBL" id="JACGXA010000001">
    <property type="protein sequence ID" value="MBA8802331.1"/>
    <property type="molecule type" value="Genomic_DNA"/>
</dbReference>
<dbReference type="RefSeq" id="WP_182536724.1">
    <property type="nucleotide sequence ID" value="NZ_JACGXA010000001.1"/>
</dbReference>
<keyword evidence="3 9" id="KW-0547">Nucleotide-binding</keyword>
<dbReference type="UniPathway" id="UPA00930"/>
<evidence type="ECO:0000313" key="13">
    <source>
        <dbReference type="Proteomes" id="UP000580910"/>
    </source>
</evidence>
<evidence type="ECO:0000256" key="4">
    <source>
        <dbReference type="ARBA" id="ARBA00060591"/>
    </source>
</evidence>
<dbReference type="CDD" id="cd05913">
    <property type="entry name" value="PaaK"/>
    <property type="match status" value="1"/>
</dbReference>
<dbReference type="PIRSF" id="PIRSF006444">
    <property type="entry name" value="PaaK"/>
    <property type="match status" value="1"/>
</dbReference>
<feature type="domain" description="AMP-dependent ligase C-terminal" evidence="11">
    <location>
        <begin position="331"/>
        <end position="421"/>
    </location>
</feature>
<organism evidence="12 13">
    <name type="scientific">Nocardioides ginsengisegetis</name>
    <dbReference type="NCBI Taxonomy" id="661491"/>
    <lineage>
        <taxon>Bacteria</taxon>
        <taxon>Bacillati</taxon>
        <taxon>Actinomycetota</taxon>
        <taxon>Actinomycetes</taxon>
        <taxon>Propionibacteriales</taxon>
        <taxon>Nocardioidaceae</taxon>
        <taxon>Nocardioides</taxon>
    </lineage>
</organism>
<dbReference type="SUPFAM" id="SSF56801">
    <property type="entry name" value="Acetyl-CoA synthetase-like"/>
    <property type="match status" value="1"/>
</dbReference>
<dbReference type="InterPro" id="IPR045851">
    <property type="entry name" value="AMP-bd_C_sf"/>
</dbReference>
<dbReference type="AlphaFoldDB" id="A0A7W3P8F7"/>
<keyword evidence="13" id="KW-1185">Reference proteome</keyword>
<dbReference type="GO" id="GO:0047475">
    <property type="term" value="F:phenylacetate-CoA ligase activity"/>
    <property type="evidence" value="ECO:0007669"/>
    <property type="project" value="UniProtKB-EC"/>
</dbReference>
<dbReference type="Pfam" id="PF00501">
    <property type="entry name" value="AMP-binding"/>
    <property type="match status" value="1"/>
</dbReference>
<dbReference type="GO" id="GO:0000166">
    <property type="term" value="F:nucleotide binding"/>
    <property type="evidence" value="ECO:0007669"/>
    <property type="project" value="UniProtKB-KW"/>
</dbReference>
<dbReference type="PANTHER" id="PTHR43439">
    <property type="entry name" value="PHENYLACETATE-COENZYME A LIGASE"/>
    <property type="match status" value="1"/>
</dbReference>
<accession>A0A7W3P8F7</accession>
<dbReference type="Gene3D" id="3.40.50.12780">
    <property type="entry name" value="N-terminal domain of ligase-like"/>
    <property type="match status" value="1"/>
</dbReference>
<comment type="function">
    <text evidence="9">Catalyzes the activation of phenylacetic acid (PA) to phenylacetyl-CoA (PA-CoA).</text>
</comment>
<evidence type="ECO:0000256" key="8">
    <source>
        <dbReference type="ARBA" id="ARBA00075111"/>
    </source>
</evidence>
<comment type="similarity">
    <text evidence="5 9">Belongs to the phenylacetyl-CoA ligase family.</text>
</comment>
<comment type="catalytic activity">
    <reaction evidence="9">
        <text>2-phenylacetate + ATP + CoA = phenylacetyl-CoA + AMP + diphosphate</text>
        <dbReference type="Rhea" id="RHEA:20956"/>
        <dbReference type="ChEBI" id="CHEBI:18401"/>
        <dbReference type="ChEBI" id="CHEBI:30616"/>
        <dbReference type="ChEBI" id="CHEBI:33019"/>
        <dbReference type="ChEBI" id="CHEBI:57287"/>
        <dbReference type="ChEBI" id="CHEBI:57390"/>
        <dbReference type="ChEBI" id="CHEBI:456215"/>
        <dbReference type="EC" id="6.2.1.30"/>
    </reaction>
</comment>
<name>A0A7W3P8F7_9ACTN</name>
<dbReference type="InterPro" id="IPR049623">
    <property type="entry name" value="PA_CoA_lig_proteobact_actino"/>
</dbReference>
<dbReference type="InterPro" id="IPR000873">
    <property type="entry name" value="AMP-dep_synth/lig_dom"/>
</dbReference>
<dbReference type="InterPro" id="IPR051414">
    <property type="entry name" value="Adenylate-forming_Reductase"/>
</dbReference>
<keyword evidence="2 9" id="KW-0436">Ligase</keyword>
<proteinExistence type="inferred from homology"/>
<evidence type="ECO:0000259" key="10">
    <source>
        <dbReference type="Pfam" id="PF00501"/>
    </source>
</evidence>
<dbReference type="NCBIfam" id="TIGR02155">
    <property type="entry name" value="PA_CoA_ligase"/>
    <property type="match status" value="1"/>
</dbReference>
<dbReference type="PANTHER" id="PTHR43439:SF1">
    <property type="entry name" value="PHENYLACETATE-COENZYME A LIGASE"/>
    <property type="match status" value="1"/>
</dbReference>
<evidence type="ECO:0000313" key="12">
    <source>
        <dbReference type="EMBL" id="MBA8802331.1"/>
    </source>
</evidence>